<evidence type="ECO:0000313" key="1">
    <source>
        <dbReference type="EMBL" id="ABB15838.1"/>
    </source>
</evidence>
<dbReference type="EMBL" id="CP000141">
    <property type="protein sequence ID" value="ABB15838.1"/>
    <property type="molecule type" value="Genomic_DNA"/>
</dbReference>
<dbReference type="KEGG" id="chy:CHY_2149"/>
<dbReference type="Proteomes" id="UP000002706">
    <property type="component" value="Chromosome"/>
</dbReference>
<evidence type="ECO:0000313" key="2">
    <source>
        <dbReference type="Proteomes" id="UP000002706"/>
    </source>
</evidence>
<dbReference type="RefSeq" id="WP_011345036.1">
    <property type="nucleotide sequence ID" value="NC_007503.1"/>
</dbReference>
<organism evidence="1 2">
    <name type="scientific">Carboxydothermus hydrogenoformans (strain ATCC BAA-161 / DSM 6008 / Z-2901)</name>
    <dbReference type="NCBI Taxonomy" id="246194"/>
    <lineage>
        <taxon>Bacteria</taxon>
        <taxon>Bacillati</taxon>
        <taxon>Bacillota</taxon>
        <taxon>Clostridia</taxon>
        <taxon>Thermoanaerobacterales</taxon>
        <taxon>Thermoanaerobacteraceae</taxon>
        <taxon>Carboxydothermus</taxon>
    </lineage>
</organism>
<dbReference type="OrthoDB" id="1685215at2"/>
<dbReference type="InParanoid" id="Q3AA71"/>
<reference evidence="1 2" key="1">
    <citation type="journal article" date="2005" name="PLoS Genet.">
        <title>Life in hot carbon monoxide: the complete genome sequence of Carboxydothermus hydrogenoformans Z-2901.</title>
        <authorList>
            <person name="Wu M."/>
            <person name="Ren Q."/>
            <person name="Durkin A.S."/>
            <person name="Daugherty S.C."/>
            <person name="Brinkac L.M."/>
            <person name="Dodson R.J."/>
            <person name="Madupu R."/>
            <person name="Sullivan S.A."/>
            <person name="Kolonay J.F."/>
            <person name="Haft D.H."/>
            <person name="Nelson W.C."/>
            <person name="Tallon L.J."/>
            <person name="Jones K.M."/>
            <person name="Ulrich L.E."/>
            <person name="Gonzalez J.M."/>
            <person name="Zhulin I.B."/>
            <person name="Robb F.T."/>
            <person name="Eisen J.A."/>
        </authorList>
    </citation>
    <scope>NUCLEOTIDE SEQUENCE [LARGE SCALE GENOMIC DNA]</scope>
    <source>
        <strain evidence="2">ATCC BAA-161 / DSM 6008 / Z-2901</strain>
    </source>
</reference>
<proteinExistence type="predicted"/>
<dbReference type="STRING" id="246194.CHY_2149"/>
<gene>
    <name evidence="1" type="ordered locus">CHY_2149</name>
</gene>
<dbReference type="HOGENOM" id="CLU_207862_0_0_9"/>
<keyword evidence="2" id="KW-1185">Reference proteome</keyword>
<protein>
    <submittedName>
        <fullName evidence="1">Conserved domain protein</fullName>
    </submittedName>
</protein>
<name>Q3AA71_CARHZ</name>
<dbReference type="AlphaFoldDB" id="Q3AA71"/>
<accession>Q3AA71</accession>
<sequence length="73" mass="8314">MEGGIKKIDELDVVRTKDGREGTVVHVFDVKDLPKAYEVEFGDGELETIEEDKISEVVWRIIKHSTREKGKGE</sequence>
<dbReference type="eggNOG" id="ENOG502ZIHE">
    <property type="taxonomic scope" value="Bacteria"/>
</dbReference>